<dbReference type="InterPro" id="IPR017850">
    <property type="entry name" value="Alkaline_phosphatase_core_sf"/>
</dbReference>
<dbReference type="Pfam" id="PF00884">
    <property type="entry name" value="Sulfatase"/>
    <property type="match status" value="1"/>
</dbReference>
<keyword evidence="4" id="KW-0325">Glycoprotein</keyword>
<dbReference type="Gene3D" id="3.40.720.10">
    <property type="entry name" value="Alkaline Phosphatase, subunit A"/>
    <property type="match status" value="1"/>
</dbReference>
<evidence type="ECO:0000256" key="3">
    <source>
        <dbReference type="ARBA" id="ARBA00022801"/>
    </source>
</evidence>
<sequence length="563" mass="63709">MSGGAAERWGGGFETIFVRRRSDPRNSITMAGFPTSRPSELLNMRTALSQARPFLAALLCAALGGPIAQAADQLPPTPQRDGVEPRNVVFILTDDHRFDAMGCAGHPFLETPHLDSIAANGTHLKNAFVTTSLCSPSRASILTGLYTHKHRVIDNNRVVPDGTLFFPQYLQRAGYDTAFVGKWHMGGHHDDPRPGFDHWVSFRGQGNYLPPGPKYTLNVNGERVKQKGYITDELTDYAVDWLKERDDDKPFFLYLSHKAVHSNFTPAKRHQGRYADADLSFLPTGKELSADKNTPRWVRDQKNSWHGIDFSYHSDKGLDYLYRRYCESVLAVDDSVGRVLQQLKDMGIHDDTLVIYMGDNGFMWGEHGLIDKRVSYEASIRVPMLMQCPNLFEGGKPIENVIGNIDVGPTVLHAAGLQTPDYMDGQSFLDLPNDRDADWRKYFLYVYYWEKNFPQTPTQFALRGDRFKYITYYGLWDTDELYDLQTDPDELNNLIHDPDYQSVAKEMENQLYEMLGDEGGMDIPMNQPRGGSNNKRWVEQGGSAAADFPKAFVVEEPLNRNAN</sequence>
<dbReference type="AlphaFoldDB" id="A0A0J1EJ32"/>
<name>A0A0J1EJ32_RHOIS</name>
<proteinExistence type="inferred from homology"/>
<dbReference type="PROSITE" id="PS00149">
    <property type="entry name" value="SULFATASE_2"/>
    <property type="match status" value="1"/>
</dbReference>
<dbReference type="STRING" id="595434.RISK_002176"/>
<keyword evidence="7" id="KW-1185">Reference proteome</keyword>
<dbReference type="EMBL" id="LECT01000017">
    <property type="protein sequence ID" value="KLU05544.1"/>
    <property type="molecule type" value="Genomic_DNA"/>
</dbReference>
<keyword evidence="2" id="KW-0732">Signal</keyword>
<dbReference type="Proteomes" id="UP000036367">
    <property type="component" value="Unassembled WGS sequence"/>
</dbReference>
<evidence type="ECO:0000256" key="4">
    <source>
        <dbReference type="ARBA" id="ARBA00023180"/>
    </source>
</evidence>
<dbReference type="GO" id="GO:0047753">
    <property type="term" value="F:choline-sulfatase activity"/>
    <property type="evidence" value="ECO:0007669"/>
    <property type="project" value="UniProtKB-EC"/>
</dbReference>
<evidence type="ECO:0000256" key="2">
    <source>
        <dbReference type="ARBA" id="ARBA00022729"/>
    </source>
</evidence>
<comment type="similarity">
    <text evidence="1">Belongs to the sulfatase family.</text>
</comment>
<dbReference type="InterPro" id="IPR024607">
    <property type="entry name" value="Sulfatase_CS"/>
</dbReference>
<dbReference type="PATRIC" id="fig|595434.4.peg.2080"/>
<feature type="domain" description="Sulfatase N-terminal" evidence="5">
    <location>
        <begin position="86"/>
        <end position="416"/>
    </location>
</feature>
<dbReference type="CDD" id="cd16031">
    <property type="entry name" value="G6S_like"/>
    <property type="match status" value="1"/>
</dbReference>
<organism evidence="6 7">
    <name type="scientific">Rhodopirellula islandica</name>
    <dbReference type="NCBI Taxonomy" id="595434"/>
    <lineage>
        <taxon>Bacteria</taxon>
        <taxon>Pseudomonadati</taxon>
        <taxon>Planctomycetota</taxon>
        <taxon>Planctomycetia</taxon>
        <taxon>Pirellulales</taxon>
        <taxon>Pirellulaceae</taxon>
        <taxon>Rhodopirellula</taxon>
    </lineage>
</organism>
<gene>
    <name evidence="6" type="ORF">RISK_002176</name>
</gene>
<evidence type="ECO:0000259" key="5">
    <source>
        <dbReference type="Pfam" id="PF00884"/>
    </source>
</evidence>
<accession>A0A0J1EJ32</accession>
<keyword evidence="3 6" id="KW-0378">Hydrolase</keyword>
<dbReference type="PROSITE" id="PS00523">
    <property type="entry name" value="SULFATASE_1"/>
    <property type="match status" value="1"/>
</dbReference>
<evidence type="ECO:0000313" key="7">
    <source>
        <dbReference type="Proteomes" id="UP000036367"/>
    </source>
</evidence>
<dbReference type="SUPFAM" id="SSF53649">
    <property type="entry name" value="Alkaline phosphatase-like"/>
    <property type="match status" value="1"/>
</dbReference>
<dbReference type="InterPro" id="IPR000917">
    <property type="entry name" value="Sulfatase_N"/>
</dbReference>
<dbReference type="PANTHER" id="PTHR43108">
    <property type="entry name" value="N-ACETYLGLUCOSAMINE-6-SULFATASE FAMILY MEMBER"/>
    <property type="match status" value="1"/>
</dbReference>
<evidence type="ECO:0000256" key="1">
    <source>
        <dbReference type="ARBA" id="ARBA00008779"/>
    </source>
</evidence>
<reference evidence="6" key="1">
    <citation type="submission" date="2015-05" db="EMBL/GenBank/DDBJ databases">
        <title>Permanent draft genome of Rhodopirellula islandicus K833.</title>
        <authorList>
            <person name="Kizina J."/>
            <person name="Richter M."/>
            <person name="Glockner F.O."/>
            <person name="Harder J."/>
        </authorList>
    </citation>
    <scope>NUCLEOTIDE SEQUENCE [LARGE SCALE GENOMIC DNA]</scope>
    <source>
        <strain evidence="6">K833</strain>
    </source>
</reference>
<comment type="caution">
    <text evidence="6">The sequence shown here is derived from an EMBL/GenBank/DDBJ whole genome shotgun (WGS) entry which is preliminary data.</text>
</comment>
<protein>
    <submittedName>
        <fullName evidence="6">Choline-sulfatase</fullName>
        <ecNumber evidence="6">3.1.6.6</ecNumber>
    </submittedName>
</protein>
<dbReference type="PANTHER" id="PTHR43108:SF8">
    <property type="entry name" value="SD21168P"/>
    <property type="match status" value="1"/>
</dbReference>
<evidence type="ECO:0000313" key="6">
    <source>
        <dbReference type="EMBL" id="KLU05544.1"/>
    </source>
</evidence>
<dbReference type="EC" id="3.1.6.6" evidence="6"/>